<evidence type="ECO:0000313" key="12">
    <source>
        <dbReference type="EMBL" id="MBB4751930.1"/>
    </source>
</evidence>
<reference evidence="11 14" key="2">
    <citation type="submission" date="2021-01" db="EMBL/GenBank/DDBJ databases">
        <title>Whole genome shotgun sequence of Actinoplanes lobatus NBRC 12513.</title>
        <authorList>
            <person name="Komaki H."/>
            <person name="Tamura T."/>
        </authorList>
    </citation>
    <scope>NUCLEOTIDE SEQUENCE [LARGE SCALE GENOMIC DNA]</scope>
    <source>
        <strain evidence="11 14">NBRC 12513</strain>
    </source>
</reference>
<sequence>MSTGESGNPLSNDDSVIAAYSAGQPVPEIAAQHQISPEAVYEIVHKMATAPANFCSACGAALPAAAGFCPQCGNPVAGVAGPGAAERPVAMWAVLAAGILAILGSFLPWAVISAPIIGTISKSGVDGSDGWVSIVLGALLAAYAAVRLSPRHLPGTVTALAGLVAALLIGLAIVEFVDLRSKADDMRSTMADHDDPLGIGAAISNAVQVKPGLGLWLVAAAGLVGAIALLIAVTGRGGPGKVAGAAGAAVLVAGVLAAAVVTMREQDTTTSPNVVMAASTAKGVVTPVDPPRTIDLADDHYLKLGFAVQFSDDVTTQPDLDAARTAALDTYTGRPIAAVESKDGRAQLKSEFLARLREAYPGTVLDVYYTTFVTQ</sequence>
<feature type="transmembrane region" description="Helical" evidence="10">
    <location>
        <begin position="242"/>
        <end position="263"/>
    </location>
</feature>
<dbReference type="EMBL" id="BOMP01000124">
    <property type="protein sequence ID" value="GIE44343.1"/>
    <property type="molecule type" value="Genomic_DNA"/>
</dbReference>
<dbReference type="InterPro" id="IPR005503">
    <property type="entry name" value="FliL"/>
</dbReference>
<proteinExistence type="inferred from homology"/>
<evidence type="ECO:0000256" key="4">
    <source>
        <dbReference type="ARBA" id="ARBA00022475"/>
    </source>
</evidence>
<evidence type="ECO:0000256" key="3">
    <source>
        <dbReference type="ARBA" id="ARBA00008281"/>
    </source>
</evidence>
<feature type="transmembrane region" description="Helical" evidence="10">
    <location>
        <begin position="89"/>
        <end position="110"/>
    </location>
</feature>
<dbReference type="GO" id="GO:0006935">
    <property type="term" value="P:chemotaxis"/>
    <property type="evidence" value="ECO:0007669"/>
    <property type="project" value="UniProtKB-KW"/>
</dbReference>
<name>A0A7W7HK19_9ACTN</name>
<comment type="caution">
    <text evidence="10">Lacks conserved residue(s) required for the propagation of feature annotation.</text>
</comment>
<evidence type="ECO:0000313" key="11">
    <source>
        <dbReference type="EMBL" id="GIE44343.1"/>
    </source>
</evidence>
<feature type="transmembrane region" description="Helical" evidence="10">
    <location>
        <begin position="213"/>
        <end position="235"/>
    </location>
</feature>
<evidence type="ECO:0000313" key="14">
    <source>
        <dbReference type="Proteomes" id="UP000631312"/>
    </source>
</evidence>
<evidence type="ECO:0000256" key="7">
    <source>
        <dbReference type="ARBA" id="ARBA00022779"/>
    </source>
</evidence>
<dbReference type="GO" id="GO:0009425">
    <property type="term" value="C:bacterial-type flagellum basal body"/>
    <property type="evidence" value="ECO:0007669"/>
    <property type="project" value="InterPro"/>
</dbReference>
<keyword evidence="12" id="KW-0966">Cell projection</keyword>
<evidence type="ECO:0000256" key="9">
    <source>
        <dbReference type="ARBA" id="ARBA00023136"/>
    </source>
</evidence>
<keyword evidence="7 10" id="KW-0283">Flagellar rotation</keyword>
<comment type="similarity">
    <text evidence="3 10">Belongs to the FliL family.</text>
</comment>
<evidence type="ECO:0000256" key="2">
    <source>
        <dbReference type="ARBA" id="ARBA00004162"/>
    </source>
</evidence>
<feature type="transmembrane region" description="Helical" evidence="10">
    <location>
        <begin position="130"/>
        <end position="146"/>
    </location>
</feature>
<evidence type="ECO:0000256" key="1">
    <source>
        <dbReference type="ARBA" id="ARBA00002254"/>
    </source>
</evidence>
<feature type="transmembrane region" description="Helical" evidence="10">
    <location>
        <begin position="158"/>
        <end position="177"/>
    </location>
</feature>
<keyword evidence="8 10" id="KW-1133">Transmembrane helix</keyword>
<organism evidence="12 13">
    <name type="scientific">Actinoplanes lobatus</name>
    <dbReference type="NCBI Taxonomy" id="113568"/>
    <lineage>
        <taxon>Bacteria</taxon>
        <taxon>Bacillati</taxon>
        <taxon>Actinomycetota</taxon>
        <taxon>Actinomycetes</taxon>
        <taxon>Micromonosporales</taxon>
        <taxon>Micromonosporaceae</taxon>
        <taxon>Actinoplanes</taxon>
    </lineage>
</organism>
<dbReference type="Proteomes" id="UP000590511">
    <property type="component" value="Unassembled WGS sequence"/>
</dbReference>
<dbReference type="Proteomes" id="UP000631312">
    <property type="component" value="Unassembled WGS sequence"/>
</dbReference>
<dbReference type="EMBL" id="JACHNC010000001">
    <property type="protein sequence ID" value="MBB4751930.1"/>
    <property type="molecule type" value="Genomic_DNA"/>
</dbReference>
<keyword evidence="9 10" id="KW-0472">Membrane</keyword>
<evidence type="ECO:0000313" key="13">
    <source>
        <dbReference type="Proteomes" id="UP000590511"/>
    </source>
</evidence>
<evidence type="ECO:0000256" key="8">
    <source>
        <dbReference type="ARBA" id="ARBA00022989"/>
    </source>
</evidence>
<keyword evidence="12" id="KW-0969">Cilium</keyword>
<keyword evidence="14" id="KW-1185">Reference proteome</keyword>
<comment type="caution">
    <text evidence="12">The sequence shown here is derived from an EMBL/GenBank/DDBJ whole genome shotgun (WGS) entry which is preliminary data.</text>
</comment>
<dbReference type="Pfam" id="PF03748">
    <property type="entry name" value="FliL"/>
    <property type="match status" value="1"/>
</dbReference>
<reference evidence="12 13" key="1">
    <citation type="submission" date="2020-08" db="EMBL/GenBank/DDBJ databases">
        <title>Sequencing the genomes of 1000 actinobacteria strains.</title>
        <authorList>
            <person name="Klenk H.-P."/>
        </authorList>
    </citation>
    <scope>NUCLEOTIDE SEQUENCE [LARGE SCALE GENOMIC DNA]</scope>
    <source>
        <strain evidence="12 13">DSM 43150</strain>
    </source>
</reference>
<protein>
    <recommendedName>
        <fullName evidence="10">Flagellar protein FliL</fullName>
    </recommendedName>
</protein>
<accession>A0A7W7HK19</accession>
<keyword evidence="5 10" id="KW-0145">Chemotaxis</keyword>
<keyword evidence="6 10" id="KW-0812">Transmembrane</keyword>
<keyword evidence="4 10" id="KW-1003">Cell membrane</keyword>
<evidence type="ECO:0000256" key="6">
    <source>
        <dbReference type="ARBA" id="ARBA00022692"/>
    </source>
</evidence>
<comment type="subcellular location">
    <subcellularLocation>
        <location evidence="2">Cell membrane</location>
        <topology evidence="2">Single-pass membrane protein</topology>
    </subcellularLocation>
</comment>
<evidence type="ECO:0000256" key="5">
    <source>
        <dbReference type="ARBA" id="ARBA00022500"/>
    </source>
</evidence>
<dbReference type="RefSeq" id="WP_188123881.1">
    <property type="nucleotide sequence ID" value="NZ_BOMP01000124.1"/>
</dbReference>
<keyword evidence="12" id="KW-0282">Flagellum</keyword>
<evidence type="ECO:0000256" key="10">
    <source>
        <dbReference type="RuleBase" id="RU364125"/>
    </source>
</evidence>
<dbReference type="AlphaFoldDB" id="A0A7W7HK19"/>
<gene>
    <name evidence="11" type="ORF">Alo02nite_72410</name>
    <name evidence="12" type="ORF">BJ964_006091</name>
</gene>
<dbReference type="GO" id="GO:0071973">
    <property type="term" value="P:bacterial-type flagellum-dependent cell motility"/>
    <property type="evidence" value="ECO:0007669"/>
    <property type="project" value="InterPro"/>
</dbReference>
<comment type="function">
    <text evidence="1 10">Controls the rotational direction of flagella during chemotaxis.</text>
</comment>
<dbReference type="GO" id="GO:0005886">
    <property type="term" value="C:plasma membrane"/>
    <property type="evidence" value="ECO:0007669"/>
    <property type="project" value="UniProtKB-SubCell"/>
</dbReference>